<comment type="caution">
    <text evidence="1">The sequence shown here is derived from an EMBL/GenBank/DDBJ whole genome shotgun (WGS) entry which is preliminary data.</text>
</comment>
<sequence>MKICFPVRKQNGSQYATPEEVMKLIGREPHGSWLAGTNQLWHGGIHISQVSAPGSALTADNAESAVPLQCMAKGEVVAWRLNQDYKTADYNGKELKYSSTFVLVKSVSKPDPEKENSWLEFYSLYMGLAPLSSFPKAKCFKAKTDVLKHTASNFAISASSDGIAAISGKMGGYCPCRKRQYNFLPLRAYRGYQQGPANAGFPE</sequence>
<accession>A0ABY2SEX8</accession>
<dbReference type="RefSeq" id="WP_136992910.1">
    <property type="nucleotide sequence ID" value="NZ_SZPQ01000065.1"/>
</dbReference>
<reference evidence="1 2" key="1">
    <citation type="submission" date="2019-04" db="EMBL/GenBank/DDBJ databases">
        <authorList>
            <person name="Li M."/>
            <person name="Gao C."/>
        </authorList>
    </citation>
    <scope>NUCLEOTIDE SEQUENCE [LARGE SCALE GENOMIC DNA]</scope>
    <source>
        <strain evidence="1 2">BGMRC 2031</strain>
    </source>
</reference>
<organism evidence="1 2">
    <name type="scientific">Martelella alba</name>
    <dbReference type="NCBI Taxonomy" id="2590451"/>
    <lineage>
        <taxon>Bacteria</taxon>
        <taxon>Pseudomonadati</taxon>
        <taxon>Pseudomonadota</taxon>
        <taxon>Alphaproteobacteria</taxon>
        <taxon>Hyphomicrobiales</taxon>
        <taxon>Aurantimonadaceae</taxon>
        <taxon>Martelella</taxon>
    </lineage>
</organism>
<name>A0ABY2SEX8_9HYPH</name>
<gene>
    <name evidence="1" type="ORF">FCN80_24330</name>
</gene>
<dbReference type="Proteomes" id="UP000305202">
    <property type="component" value="Unassembled WGS sequence"/>
</dbReference>
<proteinExistence type="predicted"/>
<evidence type="ECO:0000313" key="1">
    <source>
        <dbReference type="EMBL" id="TKI02645.1"/>
    </source>
</evidence>
<keyword evidence="2" id="KW-1185">Reference proteome</keyword>
<evidence type="ECO:0000313" key="2">
    <source>
        <dbReference type="Proteomes" id="UP000305202"/>
    </source>
</evidence>
<dbReference type="EMBL" id="SZPQ01000065">
    <property type="protein sequence ID" value="TKI02645.1"/>
    <property type="molecule type" value="Genomic_DNA"/>
</dbReference>
<protein>
    <submittedName>
        <fullName evidence="1">Uncharacterized protein</fullName>
    </submittedName>
</protein>